<protein>
    <submittedName>
        <fullName evidence="1">Uncharacterized protein</fullName>
    </submittedName>
</protein>
<gene>
    <name evidence="1" type="ORF">LshimejAT787_0700640</name>
</gene>
<evidence type="ECO:0000313" key="2">
    <source>
        <dbReference type="Proteomes" id="UP001063166"/>
    </source>
</evidence>
<proteinExistence type="predicted"/>
<sequence length="117" mass="12730">MAQLEARGAHILQRRAHPEALASNSHLAAVEVERPQASGATGVSRSHLAGRGSCAPMFVVPRIQRYRHCPSSSADLTPDLPSVWTRVRYSVIPLLEANVKGTLDVCDNSVEETGWIF</sequence>
<accession>A0A9P3PQ84</accession>
<name>A0A9P3PQ84_LYOSH</name>
<dbReference type="EMBL" id="BRPK01000007">
    <property type="protein sequence ID" value="GLB39554.1"/>
    <property type="molecule type" value="Genomic_DNA"/>
</dbReference>
<keyword evidence="2" id="KW-1185">Reference proteome</keyword>
<comment type="caution">
    <text evidence="1">The sequence shown here is derived from an EMBL/GenBank/DDBJ whole genome shotgun (WGS) entry which is preliminary data.</text>
</comment>
<evidence type="ECO:0000313" key="1">
    <source>
        <dbReference type="EMBL" id="GLB39554.1"/>
    </source>
</evidence>
<dbReference type="AlphaFoldDB" id="A0A9P3PQ84"/>
<dbReference type="Proteomes" id="UP001063166">
    <property type="component" value="Unassembled WGS sequence"/>
</dbReference>
<reference evidence="1" key="1">
    <citation type="submission" date="2022-07" db="EMBL/GenBank/DDBJ databases">
        <title>The genome of Lyophyllum shimeji provides insight into the initial evolution of ectomycorrhizal fungal genome.</title>
        <authorList>
            <person name="Kobayashi Y."/>
            <person name="Shibata T."/>
            <person name="Hirakawa H."/>
            <person name="Shigenobu S."/>
            <person name="Nishiyama T."/>
            <person name="Yamada A."/>
            <person name="Hasebe M."/>
            <person name="Kawaguchi M."/>
        </authorList>
    </citation>
    <scope>NUCLEOTIDE SEQUENCE</scope>
    <source>
        <strain evidence="1">AT787</strain>
    </source>
</reference>
<organism evidence="1 2">
    <name type="scientific">Lyophyllum shimeji</name>
    <name type="common">Hon-shimeji</name>
    <name type="synonym">Tricholoma shimeji</name>
    <dbReference type="NCBI Taxonomy" id="47721"/>
    <lineage>
        <taxon>Eukaryota</taxon>
        <taxon>Fungi</taxon>
        <taxon>Dikarya</taxon>
        <taxon>Basidiomycota</taxon>
        <taxon>Agaricomycotina</taxon>
        <taxon>Agaricomycetes</taxon>
        <taxon>Agaricomycetidae</taxon>
        <taxon>Agaricales</taxon>
        <taxon>Tricholomatineae</taxon>
        <taxon>Lyophyllaceae</taxon>
        <taxon>Lyophyllum</taxon>
    </lineage>
</organism>